<gene>
    <name evidence="1" type="ordered locus">wcw_0727</name>
</gene>
<dbReference type="RefSeq" id="WP_013181813.1">
    <property type="nucleotide sequence ID" value="NC_014225.1"/>
</dbReference>
<dbReference type="AlphaFoldDB" id="D6YVD3"/>
<dbReference type="STRING" id="716544.wcw_0727"/>
<organism evidence="1 2">
    <name type="scientific">Waddlia chondrophila (strain ATCC VR-1470 / WSU 86-1044)</name>
    <dbReference type="NCBI Taxonomy" id="716544"/>
    <lineage>
        <taxon>Bacteria</taxon>
        <taxon>Pseudomonadati</taxon>
        <taxon>Chlamydiota</taxon>
        <taxon>Chlamydiia</taxon>
        <taxon>Parachlamydiales</taxon>
        <taxon>Waddliaceae</taxon>
        <taxon>Waddlia</taxon>
    </lineage>
</organism>
<evidence type="ECO:0000313" key="2">
    <source>
        <dbReference type="Proteomes" id="UP000001505"/>
    </source>
</evidence>
<evidence type="ECO:0000313" key="1">
    <source>
        <dbReference type="EMBL" id="ADI38094.1"/>
    </source>
</evidence>
<keyword evidence="2" id="KW-1185">Reference proteome</keyword>
<dbReference type="eggNOG" id="ENOG50314CQ">
    <property type="taxonomic scope" value="Bacteria"/>
</dbReference>
<dbReference type="Proteomes" id="UP000001505">
    <property type="component" value="Chromosome"/>
</dbReference>
<accession>D6YVD3</accession>
<dbReference type="HOGENOM" id="CLU_1577869_0_0_0"/>
<dbReference type="OrthoDB" id="22121at2"/>
<sequence>MALHTFDIPRRHRRCVLGNEDFTPGQSYYSLLEPSEEGYMRKDYCPACWQNVQEPEGKVFWKSSIPEKQQASAETMRKDERALELLKEYRSSKCREEQNQAFILALLLTRNKLLQLRQEIEEDEGSVQLYEVRSTEEIIGVKKVDLSSIQADLIQTALTSALVPNHENF</sequence>
<dbReference type="EMBL" id="CP001928">
    <property type="protein sequence ID" value="ADI38094.1"/>
    <property type="molecule type" value="Genomic_DNA"/>
</dbReference>
<dbReference type="KEGG" id="wch:wcw_0727"/>
<reference evidence="1 2" key="1">
    <citation type="journal article" date="2010" name="PLoS ONE">
        <title>The Waddlia genome: a window into chlamydial biology.</title>
        <authorList>
            <person name="Bertelli C."/>
            <person name="Collyn F."/>
            <person name="Croxatto A."/>
            <person name="Ruckert C."/>
            <person name="Polkinghorne A."/>
            <person name="Kebbi-Beghdadi C."/>
            <person name="Goesmann A."/>
            <person name="Vaughan L."/>
            <person name="Greub G."/>
        </authorList>
    </citation>
    <scope>NUCLEOTIDE SEQUENCE [LARGE SCALE GENOMIC DNA]</scope>
    <source>
        <strain evidence="2">ATCC VR-1470 / WSU 86-1044</strain>
    </source>
</reference>
<protein>
    <submittedName>
        <fullName evidence="1">Uncharacterized protein</fullName>
    </submittedName>
</protein>
<name>D6YVD3_WADCW</name>
<proteinExistence type="predicted"/>